<proteinExistence type="predicted"/>
<evidence type="ECO:0000313" key="1">
    <source>
        <dbReference type="EMBL" id="GBN90140.1"/>
    </source>
</evidence>
<comment type="caution">
    <text evidence="1">The sequence shown here is derived from an EMBL/GenBank/DDBJ whole genome shotgun (WGS) entry which is preliminary data.</text>
</comment>
<dbReference type="AlphaFoldDB" id="A0A4Y2SRM0"/>
<sequence>MALIAFIYSCRYLKTMLSPPLQSLLDLCSIRIAYLMWTRRDVTKYRLEEILFDESADIVLEEAKSLPLSEQLKSRILYNVKPAGKRLLRFVDLWLRKTQPENSRKWLTGDMLYECLILNADGLISQRKTAEKILSSRMLVKKSAVFAFRLACVNFLEKEVLKLWILVKQKLLYKISMEGCDPLRFPALYSDRYIFVKKPAIASGCKYVYEATKFEFPPFPSTTETDEVLFWISYCLSKENATNIKEVPHFMGNDVDWYEFSLESAAYSGNVACSEIGPILFR</sequence>
<dbReference type="Proteomes" id="UP000499080">
    <property type="component" value="Unassembled WGS sequence"/>
</dbReference>
<gene>
    <name evidence="1" type="ORF">AVEN_161901_1</name>
</gene>
<accession>A0A4Y2SRM0</accession>
<protein>
    <submittedName>
        <fullName evidence="1">Uncharacterized protein</fullName>
    </submittedName>
</protein>
<evidence type="ECO:0000313" key="2">
    <source>
        <dbReference type="Proteomes" id="UP000499080"/>
    </source>
</evidence>
<dbReference type="EMBL" id="BGPR01023175">
    <property type="protein sequence ID" value="GBN90140.1"/>
    <property type="molecule type" value="Genomic_DNA"/>
</dbReference>
<keyword evidence="2" id="KW-1185">Reference proteome</keyword>
<organism evidence="1 2">
    <name type="scientific">Araneus ventricosus</name>
    <name type="common">Orbweaver spider</name>
    <name type="synonym">Epeira ventricosa</name>
    <dbReference type="NCBI Taxonomy" id="182803"/>
    <lineage>
        <taxon>Eukaryota</taxon>
        <taxon>Metazoa</taxon>
        <taxon>Ecdysozoa</taxon>
        <taxon>Arthropoda</taxon>
        <taxon>Chelicerata</taxon>
        <taxon>Arachnida</taxon>
        <taxon>Araneae</taxon>
        <taxon>Araneomorphae</taxon>
        <taxon>Entelegynae</taxon>
        <taxon>Araneoidea</taxon>
        <taxon>Araneidae</taxon>
        <taxon>Araneus</taxon>
    </lineage>
</organism>
<name>A0A4Y2SRM0_ARAVE</name>
<reference evidence="1 2" key="1">
    <citation type="journal article" date="2019" name="Sci. Rep.">
        <title>Orb-weaving spider Araneus ventricosus genome elucidates the spidroin gene catalogue.</title>
        <authorList>
            <person name="Kono N."/>
            <person name="Nakamura H."/>
            <person name="Ohtoshi R."/>
            <person name="Moran D.A.P."/>
            <person name="Shinohara A."/>
            <person name="Yoshida Y."/>
            <person name="Fujiwara M."/>
            <person name="Mori M."/>
            <person name="Tomita M."/>
            <person name="Arakawa K."/>
        </authorList>
    </citation>
    <scope>NUCLEOTIDE SEQUENCE [LARGE SCALE GENOMIC DNA]</scope>
</reference>